<dbReference type="EMBL" id="OIVN01003190">
    <property type="protein sequence ID" value="SPD09387.1"/>
    <property type="molecule type" value="Genomic_DNA"/>
</dbReference>
<dbReference type="AlphaFoldDB" id="A0A2N9H4G1"/>
<reference evidence="2" key="1">
    <citation type="submission" date="2018-02" db="EMBL/GenBank/DDBJ databases">
        <authorList>
            <person name="Cohen D.B."/>
            <person name="Kent A.D."/>
        </authorList>
    </citation>
    <scope>NUCLEOTIDE SEQUENCE</scope>
</reference>
<gene>
    <name evidence="2" type="ORF">FSB_LOCUS37269</name>
</gene>
<organism evidence="2">
    <name type="scientific">Fagus sylvatica</name>
    <name type="common">Beechnut</name>
    <dbReference type="NCBI Taxonomy" id="28930"/>
    <lineage>
        <taxon>Eukaryota</taxon>
        <taxon>Viridiplantae</taxon>
        <taxon>Streptophyta</taxon>
        <taxon>Embryophyta</taxon>
        <taxon>Tracheophyta</taxon>
        <taxon>Spermatophyta</taxon>
        <taxon>Magnoliopsida</taxon>
        <taxon>eudicotyledons</taxon>
        <taxon>Gunneridae</taxon>
        <taxon>Pentapetalae</taxon>
        <taxon>rosids</taxon>
        <taxon>fabids</taxon>
        <taxon>Fagales</taxon>
        <taxon>Fagaceae</taxon>
        <taxon>Fagus</taxon>
    </lineage>
</organism>
<feature type="compositionally biased region" description="Low complexity" evidence="1">
    <location>
        <begin position="251"/>
        <end position="265"/>
    </location>
</feature>
<evidence type="ECO:0000313" key="2">
    <source>
        <dbReference type="EMBL" id="SPD09387.1"/>
    </source>
</evidence>
<protein>
    <submittedName>
        <fullName evidence="2">Uncharacterized protein</fullName>
    </submittedName>
</protein>
<name>A0A2N9H4G1_FAGSY</name>
<accession>A0A2N9H4G1</accession>
<feature type="region of interest" description="Disordered" evidence="1">
    <location>
        <begin position="153"/>
        <end position="307"/>
    </location>
</feature>
<proteinExistence type="predicted"/>
<feature type="compositionally biased region" description="Basic and acidic residues" evidence="1">
    <location>
        <begin position="278"/>
        <end position="292"/>
    </location>
</feature>
<sequence>MPTLFPFLGSYASWELHQCSCARPLDPKQPFDVRDRSADSNSAYESDRFVFRSEASFSSLAYRRWYVPVDGPETVQVGCGLVLMVVFWEVGGGYGGVAAENGRRRARHGRGGDPLSILLGSARLWQPGKEREAEMREENGSTITRITPTAITQILPTHPPPPPPQTQHNPITGHHKPTKTPPQLFNHRKSRPNRDQIHSRDQIHHREKIKSTAKSEKIKSTTVTKSTAKSTTVTEIVEHSQPRPGRDRQAQARFQPPRRQPPRFQLANPSPFRASTENPERRKSIESREWRAQKRKREGRERKNRSK</sequence>
<evidence type="ECO:0000256" key="1">
    <source>
        <dbReference type="SAM" id="MobiDB-lite"/>
    </source>
</evidence>
<feature type="compositionally biased region" description="Low complexity" evidence="1">
    <location>
        <begin position="220"/>
        <end position="235"/>
    </location>
</feature>
<feature type="compositionally biased region" description="Basic and acidic residues" evidence="1">
    <location>
        <begin position="236"/>
        <end position="250"/>
    </location>
</feature>
<feature type="compositionally biased region" description="Basic residues" evidence="1">
    <location>
        <begin position="293"/>
        <end position="307"/>
    </location>
</feature>
<feature type="compositionally biased region" description="Basic and acidic residues" evidence="1">
    <location>
        <begin position="192"/>
        <end position="219"/>
    </location>
</feature>